<gene>
    <name evidence="1" type="ORF">NCTC10698_01994</name>
</gene>
<evidence type="ECO:0000313" key="1">
    <source>
        <dbReference type="EMBL" id="SUY77104.1"/>
    </source>
</evidence>
<dbReference type="AlphaFoldDB" id="A0A8B4S1Z2"/>
<keyword evidence="2" id="KW-1185">Reference proteome</keyword>
<protein>
    <submittedName>
        <fullName evidence="1">Uncharacterized protein</fullName>
    </submittedName>
</protein>
<dbReference type="Proteomes" id="UP000255070">
    <property type="component" value="Unassembled WGS sequence"/>
</dbReference>
<accession>A0A8B4S1Z2</accession>
<dbReference type="EMBL" id="UFXL01000001">
    <property type="protein sequence ID" value="SUY77104.1"/>
    <property type="molecule type" value="Genomic_DNA"/>
</dbReference>
<name>A0A8B4S1Z2_COMTE</name>
<organism evidence="1 2">
    <name type="scientific">Comamonas testosteroni</name>
    <name type="common">Pseudomonas testosteroni</name>
    <dbReference type="NCBI Taxonomy" id="285"/>
    <lineage>
        <taxon>Bacteria</taxon>
        <taxon>Pseudomonadati</taxon>
        <taxon>Pseudomonadota</taxon>
        <taxon>Betaproteobacteria</taxon>
        <taxon>Burkholderiales</taxon>
        <taxon>Comamonadaceae</taxon>
        <taxon>Comamonas</taxon>
    </lineage>
</organism>
<comment type="caution">
    <text evidence="1">The sequence shown here is derived from an EMBL/GenBank/DDBJ whole genome shotgun (WGS) entry which is preliminary data.</text>
</comment>
<sequence length="161" mass="18634">MSWIAQCQIWCKDIKGLGEEVVWVEKPSRSNYLLATSKLLNAQGVAIPNLEFKGEYRIGRHGNIISYALMYRHGKELRRVFMVEVYPQHVRSHIEPNGTPFFGPHMHLGDERLGQVSKMVIDRVGNTFHQWWLEKLRRHTRILDTAHGLLEGPMGGNLFSR</sequence>
<reference evidence="1 2" key="1">
    <citation type="submission" date="2018-06" db="EMBL/GenBank/DDBJ databases">
        <authorList>
            <consortium name="Pathogen Informatics"/>
            <person name="Doyle S."/>
        </authorList>
    </citation>
    <scope>NUCLEOTIDE SEQUENCE [LARGE SCALE GENOMIC DNA]</scope>
    <source>
        <strain evidence="1 2">NCTC10698</strain>
    </source>
</reference>
<dbReference type="GeneID" id="63999882"/>
<proteinExistence type="predicted"/>
<evidence type="ECO:0000313" key="2">
    <source>
        <dbReference type="Proteomes" id="UP000255070"/>
    </source>
</evidence>
<dbReference type="RefSeq" id="WP_003077395.1">
    <property type="nucleotide sequence ID" value="NZ_BBJZ01000010.1"/>
</dbReference>